<evidence type="ECO:0000256" key="1">
    <source>
        <dbReference type="SAM" id="SignalP"/>
    </source>
</evidence>
<dbReference type="Proteomes" id="UP000219331">
    <property type="component" value="Unassembled WGS sequence"/>
</dbReference>
<dbReference type="EMBL" id="OBML01000002">
    <property type="protein sequence ID" value="SOB96633.1"/>
    <property type="molecule type" value="Genomic_DNA"/>
</dbReference>
<protein>
    <submittedName>
        <fullName evidence="2">Uncharacterized protein</fullName>
    </submittedName>
</protein>
<proteinExistence type="predicted"/>
<keyword evidence="3" id="KW-1185">Reference proteome</keyword>
<accession>A0A285RR79</accession>
<organism evidence="2 3">
    <name type="scientific">Stappia indica</name>
    <dbReference type="NCBI Taxonomy" id="538381"/>
    <lineage>
        <taxon>Bacteria</taxon>
        <taxon>Pseudomonadati</taxon>
        <taxon>Pseudomonadota</taxon>
        <taxon>Alphaproteobacteria</taxon>
        <taxon>Hyphomicrobiales</taxon>
        <taxon>Stappiaceae</taxon>
        <taxon>Stappia</taxon>
    </lineage>
</organism>
<feature type="signal peptide" evidence="1">
    <location>
        <begin position="1"/>
        <end position="21"/>
    </location>
</feature>
<dbReference type="RefSeq" id="WP_067222084.1">
    <property type="nucleotide sequence ID" value="NZ_MBQE01000004.1"/>
</dbReference>
<keyword evidence="1" id="KW-0732">Signal</keyword>
<dbReference type="OrthoDB" id="8482030at2"/>
<name>A0A285RR79_9HYPH</name>
<gene>
    <name evidence="2" type="ORF">SAMN05421512_102266</name>
</gene>
<reference evidence="2 3" key="1">
    <citation type="submission" date="2017-08" db="EMBL/GenBank/DDBJ databases">
        <authorList>
            <person name="de Groot N.N."/>
        </authorList>
    </citation>
    <scope>NUCLEOTIDE SEQUENCE [LARGE SCALE GENOMIC DNA]</scope>
    <source>
        <strain evidence="2 3">USBA 352</strain>
    </source>
</reference>
<sequence>MKKLLTLAIPALLAMTTSGWACDEYKTMSQDELKQYRDVLSDANADPIDRFFAYQGLACSDQPVMRAYATRAGLASARDPILRQQIAFDALMALPRIDLELAPNGANERVQRFLKENGTVFSYEVRYRSRQQGCIEFYNRNSCQEGRSLTLKGETMLFNVGDLVGTLTLTDAGEYIGAVRFKGNPIPARIRVY</sequence>
<dbReference type="AlphaFoldDB" id="A0A285RR79"/>
<feature type="chain" id="PRO_5011499947" evidence="1">
    <location>
        <begin position="22"/>
        <end position="193"/>
    </location>
</feature>
<evidence type="ECO:0000313" key="2">
    <source>
        <dbReference type="EMBL" id="SOB96633.1"/>
    </source>
</evidence>
<evidence type="ECO:0000313" key="3">
    <source>
        <dbReference type="Proteomes" id="UP000219331"/>
    </source>
</evidence>